<feature type="region of interest" description="Disordered" evidence="13">
    <location>
        <begin position="993"/>
        <end position="1012"/>
    </location>
</feature>
<evidence type="ECO:0000259" key="14">
    <source>
        <dbReference type="Pfam" id="PF02463"/>
    </source>
</evidence>
<evidence type="ECO:0000256" key="10">
    <source>
        <dbReference type="ARBA" id="ARBA00023204"/>
    </source>
</evidence>
<evidence type="ECO:0000256" key="3">
    <source>
        <dbReference type="ARBA" id="ARBA00006793"/>
    </source>
</evidence>
<feature type="coiled-coil region" evidence="12">
    <location>
        <begin position="686"/>
        <end position="815"/>
    </location>
</feature>
<feature type="coiled-coil region" evidence="12">
    <location>
        <begin position="841"/>
        <end position="868"/>
    </location>
</feature>
<comment type="caution">
    <text evidence="15">The sequence shown here is derived from an EMBL/GenBank/DDBJ whole genome shotgun (WGS) entry which is preliminary data.</text>
</comment>
<gene>
    <name evidence="15" type="primary">SMC6_2</name>
    <name evidence="15" type="ORF">PGTUg99_025106</name>
</gene>
<evidence type="ECO:0000313" key="15">
    <source>
        <dbReference type="EMBL" id="KAA1072887.1"/>
    </source>
</evidence>
<dbReference type="SUPFAM" id="SSF52540">
    <property type="entry name" value="P-loop containing nucleoside triphosphate hydrolases"/>
    <property type="match status" value="1"/>
</dbReference>
<feature type="coiled-coil region" evidence="12">
    <location>
        <begin position="910"/>
        <end position="944"/>
    </location>
</feature>
<keyword evidence="11" id="KW-0539">Nucleus</keyword>
<organism evidence="15 16">
    <name type="scientific">Puccinia graminis f. sp. tritici</name>
    <dbReference type="NCBI Taxonomy" id="56615"/>
    <lineage>
        <taxon>Eukaryota</taxon>
        <taxon>Fungi</taxon>
        <taxon>Dikarya</taxon>
        <taxon>Basidiomycota</taxon>
        <taxon>Pucciniomycotina</taxon>
        <taxon>Pucciniomycetes</taxon>
        <taxon>Pucciniales</taxon>
        <taxon>Pucciniaceae</taxon>
        <taxon>Puccinia</taxon>
    </lineage>
</organism>
<dbReference type="GO" id="GO:0003684">
    <property type="term" value="F:damaged DNA binding"/>
    <property type="evidence" value="ECO:0007669"/>
    <property type="project" value="TreeGrafter"/>
</dbReference>
<keyword evidence="5" id="KW-0547">Nucleotide-binding</keyword>
<feature type="coiled-coil region" evidence="12">
    <location>
        <begin position="243"/>
        <end position="358"/>
    </location>
</feature>
<feature type="region of interest" description="Disordered" evidence="13">
    <location>
        <begin position="1"/>
        <end position="48"/>
    </location>
</feature>
<proteinExistence type="inferred from homology"/>
<keyword evidence="9" id="KW-0233">DNA recombination</keyword>
<keyword evidence="4" id="KW-0158">Chromosome</keyword>
<keyword evidence="10" id="KW-0234">DNA repair</keyword>
<dbReference type="GO" id="GO:0000724">
    <property type="term" value="P:double-strand break repair via homologous recombination"/>
    <property type="evidence" value="ECO:0007669"/>
    <property type="project" value="TreeGrafter"/>
</dbReference>
<evidence type="ECO:0000256" key="11">
    <source>
        <dbReference type="ARBA" id="ARBA00023242"/>
    </source>
</evidence>
<dbReference type="GO" id="GO:0005524">
    <property type="term" value="F:ATP binding"/>
    <property type="evidence" value="ECO:0007669"/>
    <property type="project" value="UniProtKB-KW"/>
</dbReference>
<dbReference type="Gene3D" id="3.40.50.300">
    <property type="entry name" value="P-loop containing nucleotide triphosphate hydrolases"/>
    <property type="match status" value="2"/>
</dbReference>
<evidence type="ECO:0000256" key="13">
    <source>
        <dbReference type="SAM" id="MobiDB-lite"/>
    </source>
</evidence>
<dbReference type="GO" id="GO:0035861">
    <property type="term" value="C:site of double-strand break"/>
    <property type="evidence" value="ECO:0007669"/>
    <property type="project" value="TreeGrafter"/>
</dbReference>
<evidence type="ECO:0000256" key="7">
    <source>
        <dbReference type="ARBA" id="ARBA00022840"/>
    </source>
</evidence>
<dbReference type="InterPro" id="IPR003395">
    <property type="entry name" value="RecF/RecN/SMC_N"/>
</dbReference>
<evidence type="ECO:0000256" key="8">
    <source>
        <dbReference type="ARBA" id="ARBA00023054"/>
    </source>
</evidence>
<name>A0A5B0M6U6_PUCGR</name>
<feature type="coiled-coil region" evidence="12">
    <location>
        <begin position="392"/>
        <end position="419"/>
    </location>
</feature>
<evidence type="ECO:0000256" key="2">
    <source>
        <dbReference type="ARBA" id="ARBA00004286"/>
    </source>
</evidence>
<reference evidence="15 16" key="1">
    <citation type="submission" date="2019-05" db="EMBL/GenBank/DDBJ databases">
        <title>Emergence of the Ug99 lineage of the wheat stem rust pathogen through somatic hybridization.</title>
        <authorList>
            <person name="Li F."/>
            <person name="Upadhyaya N.M."/>
            <person name="Sperschneider J."/>
            <person name="Matny O."/>
            <person name="Nguyen-Phuc H."/>
            <person name="Mago R."/>
            <person name="Raley C."/>
            <person name="Miller M.E."/>
            <person name="Silverstein K.A.T."/>
            <person name="Henningsen E."/>
            <person name="Hirsch C.D."/>
            <person name="Visser B."/>
            <person name="Pretorius Z.A."/>
            <person name="Steffenson B.J."/>
            <person name="Schwessinger B."/>
            <person name="Dodds P.N."/>
            <person name="Figueroa M."/>
        </authorList>
    </citation>
    <scope>NUCLEOTIDE SEQUENCE [LARGE SCALE GENOMIC DNA]</scope>
    <source>
        <strain evidence="15 16">Ug99</strain>
    </source>
</reference>
<evidence type="ECO:0000256" key="1">
    <source>
        <dbReference type="ARBA" id="ARBA00004123"/>
    </source>
</evidence>
<protein>
    <submittedName>
        <fullName evidence="15">Structural maintenance of chromosomes protein 6</fullName>
    </submittedName>
</protein>
<dbReference type="Pfam" id="PF02463">
    <property type="entry name" value="SMC_N"/>
    <property type="match status" value="1"/>
</dbReference>
<evidence type="ECO:0000313" key="16">
    <source>
        <dbReference type="Proteomes" id="UP000325313"/>
    </source>
</evidence>
<dbReference type="EMBL" id="VDEP01000476">
    <property type="protein sequence ID" value="KAA1072887.1"/>
    <property type="molecule type" value="Genomic_DNA"/>
</dbReference>
<dbReference type="PANTHER" id="PTHR19306">
    <property type="entry name" value="STRUCTURAL MAINTENANCE OF CHROMOSOMES 5,6 SMC5, SMC6"/>
    <property type="match status" value="1"/>
</dbReference>
<comment type="similarity">
    <text evidence="3">Belongs to the SMC family. SMC6 subfamily.</text>
</comment>
<dbReference type="GO" id="GO:0030915">
    <property type="term" value="C:Smc5-Smc6 complex"/>
    <property type="evidence" value="ECO:0007669"/>
    <property type="project" value="TreeGrafter"/>
</dbReference>
<evidence type="ECO:0000256" key="12">
    <source>
        <dbReference type="SAM" id="Coils"/>
    </source>
</evidence>
<sequence>MGSKHSPPEMEDYPAKKRTRINEDSARQSPVPTDDGSSESSYWDDPEGDACAERDAVEQVTIPRPPGPPRQAGTISKVILVQFMCHRYQVVELGPQINFVIGHNGSGKSAVLTAITLLLGAKASSTNRGNSLKTFIREGQKKAEVTLHLTNRGEEAFQPEIYGDEIIIQRNISKDGSSGFKIKSSRDHRVVSSRRDGLQTILDHFMIQADNPLNVLNQDAAKKFLNSSSSKQKYDFFIRGTQLKQLTDEYEEIDANLKISEVLLTKKQEDLPELLQRVKSAEKNMREVQIASQAQEMIIQLEKEIFWIYVAEAEAERDLALQQLQNEERALPKYDTKLQETENKISELDDRIKTLEAAKAARNDDEVDAKRSKLLDTHRTLADKLKKINTHIRQADVDLKEKDEEISQQSRDIAEENAKLLGNTDSSRKQSIERMGQLDTEITEIECRITQIQQDISGADAAVKTNSSQANQCDQNVKKLGADMESNKRAIHEYGSIRKDRLLVFGQRSDQLKNAIERNTSWSEKPIGPLGYYIKVKDKSWQPVLETVLAGSLKSYMVVDKRDEQLLQRLMSDCKCVSPIIRTRRDLFDYSSGEPGPQFVTILRALHFEDEFVKRALINDMRIEKTILVEHRTEGDPIMSHPPPNIVSCYTRDGFKVGGVDGGRGVRALTMYNGPPRLSNDDGSFIAELNQRAAELGSQIEETKRQAAAANSRYRQSAEQLKRLRTEEGQLKGRLRKARDMKASIQDDLDRSASSNITTLEDLKSESESARRTLYDQSQELLRQRDALNSDLAPIKVELEKLQHMIENRDQEEDKINVELTTKITDKAVANDALRHFRDSRTKQAAKVAEAKKKYDAAEAALPKAIDEAKKVSGSDEPMQTNRSRQDAMADLESFKKIVRATETRHRKSLEDIEIEYHQANASYKVAEKQIEEQAASLKVLSNALAIRKYRWIEFRNHIAARAKMNFVKYLDHRRYTGKLSFNHNSQRLQVQVNPREDGTTQSQLKDPKTLSGGEKSYSTIALLLTLWDSINCPIRCLDEFDVFMDDVNRRVALEMMIKSAEASYDVQYVFITPNGLRAAQVGDKAKIIKMEDPTRNRGSLAAGHD</sequence>
<keyword evidence="6" id="KW-0227">DNA damage</keyword>
<dbReference type="InterPro" id="IPR027417">
    <property type="entry name" value="P-loop_NTPase"/>
</dbReference>
<comment type="subcellular location">
    <subcellularLocation>
        <location evidence="2">Chromosome</location>
    </subcellularLocation>
    <subcellularLocation>
        <location evidence="1">Nucleus</location>
    </subcellularLocation>
</comment>
<dbReference type="AlphaFoldDB" id="A0A5B0M6U6"/>
<accession>A0A5B0M6U6</accession>
<keyword evidence="8 12" id="KW-0175">Coiled coil</keyword>
<evidence type="ECO:0000256" key="6">
    <source>
        <dbReference type="ARBA" id="ARBA00022763"/>
    </source>
</evidence>
<evidence type="ECO:0000256" key="5">
    <source>
        <dbReference type="ARBA" id="ARBA00022741"/>
    </source>
</evidence>
<dbReference type="Proteomes" id="UP000325313">
    <property type="component" value="Unassembled WGS sequence"/>
</dbReference>
<evidence type="ECO:0000256" key="9">
    <source>
        <dbReference type="ARBA" id="ARBA00023172"/>
    </source>
</evidence>
<feature type="domain" description="RecF/RecN/SMC N-terminal" evidence="14">
    <location>
        <begin position="75"/>
        <end position="1075"/>
    </location>
</feature>
<dbReference type="PANTHER" id="PTHR19306:SF6">
    <property type="entry name" value="STRUCTURAL MAINTENANCE OF CHROMOSOMES PROTEIN 6"/>
    <property type="match status" value="1"/>
</dbReference>
<dbReference type="GO" id="GO:0003697">
    <property type="term" value="F:single-stranded DNA binding"/>
    <property type="evidence" value="ECO:0007669"/>
    <property type="project" value="TreeGrafter"/>
</dbReference>
<evidence type="ECO:0000256" key="4">
    <source>
        <dbReference type="ARBA" id="ARBA00022454"/>
    </source>
</evidence>
<dbReference type="GO" id="GO:0005634">
    <property type="term" value="C:nucleus"/>
    <property type="evidence" value="ECO:0007669"/>
    <property type="project" value="UniProtKB-SubCell"/>
</dbReference>
<keyword evidence="7" id="KW-0067">ATP-binding</keyword>